<sequence length="116" mass="13424">MTIEQDMETGENTMQEKVREPLIQSGGDGVNKGTKERMWMVYFSTFVALCGSSAFGSCVNCFSSPTQYAIREDLDLSLAEVFLYWIFAIKWLSKKMNYKKMQFQVKCLLIYQNEIN</sequence>
<dbReference type="OrthoDB" id="1935812at2759"/>
<dbReference type="Proteomes" id="UP001141806">
    <property type="component" value="Unassembled WGS sequence"/>
</dbReference>
<feature type="transmembrane region" description="Helical" evidence="1">
    <location>
        <begin position="39"/>
        <end position="56"/>
    </location>
</feature>
<comment type="caution">
    <text evidence="2">The sequence shown here is derived from an EMBL/GenBank/DDBJ whole genome shotgun (WGS) entry which is preliminary data.</text>
</comment>
<name>A0A9Q0GMJ8_9MAGN</name>
<keyword evidence="3" id="KW-1185">Reference proteome</keyword>
<keyword evidence="1" id="KW-1133">Transmembrane helix</keyword>
<protein>
    <submittedName>
        <fullName evidence="2">Uncharacterized protein</fullName>
    </submittedName>
</protein>
<accession>A0A9Q0GMJ8</accession>
<feature type="transmembrane region" description="Helical" evidence="1">
    <location>
        <begin position="76"/>
        <end position="93"/>
    </location>
</feature>
<evidence type="ECO:0000313" key="2">
    <source>
        <dbReference type="EMBL" id="KAJ4950617.1"/>
    </source>
</evidence>
<evidence type="ECO:0000256" key="1">
    <source>
        <dbReference type="SAM" id="Phobius"/>
    </source>
</evidence>
<keyword evidence="1" id="KW-0812">Transmembrane</keyword>
<evidence type="ECO:0000313" key="3">
    <source>
        <dbReference type="Proteomes" id="UP001141806"/>
    </source>
</evidence>
<keyword evidence="1" id="KW-0472">Membrane</keyword>
<dbReference type="AlphaFoldDB" id="A0A9Q0GMJ8"/>
<dbReference type="EMBL" id="JAMYWD010000012">
    <property type="protein sequence ID" value="KAJ4950617.1"/>
    <property type="molecule type" value="Genomic_DNA"/>
</dbReference>
<organism evidence="2 3">
    <name type="scientific">Protea cynaroides</name>
    <dbReference type="NCBI Taxonomy" id="273540"/>
    <lineage>
        <taxon>Eukaryota</taxon>
        <taxon>Viridiplantae</taxon>
        <taxon>Streptophyta</taxon>
        <taxon>Embryophyta</taxon>
        <taxon>Tracheophyta</taxon>
        <taxon>Spermatophyta</taxon>
        <taxon>Magnoliopsida</taxon>
        <taxon>Proteales</taxon>
        <taxon>Proteaceae</taxon>
        <taxon>Protea</taxon>
    </lineage>
</organism>
<proteinExistence type="predicted"/>
<reference evidence="2" key="1">
    <citation type="journal article" date="2023" name="Plant J.">
        <title>The genome of the king protea, Protea cynaroides.</title>
        <authorList>
            <person name="Chang J."/>
            <person name="Duong T.A."/>
            <person name="Schoeman C."/>
            <person name="Ma X."/>
            <person name="Roodt D."/>
            <person name="Barker N."/>
            <person name="Li Z."/>
            <person name="Van de Peer Y."/>
            <person name="Mizrachi E."/>
        </authorList>
    </citation>
    <scope>NUCLEOTIDE SEQUENCE</scope>
    <source>
        <tissue evidence="2">Young leaves</tissue>
    </source>
</reference>
<gene>
    <name evidence="2" type="ORF">NE237_027449</name>
</gene>